<feature type="domain" description="Peptidase M56" evidence="1">
    <location>
        <begin position="54"/>
        <end position="163"/>
    </location>
</feature>
<evidence type="ECO:0000259" key="1">
    <source>
        <dbReference type="Pfam" id="PF05569"/>
    </source>
</evidence>
<dbReference type="PANTHER" id="PTHR34978:SF3">
    <property type="entry name" value="SLR0241 PROTEIN"/>
    <property type="match status" value="1"/>
</dbReference>
<dbReference type="Gene3D" id="2.170.130.10">
    <property type="entry name" value="TonB-dependent receptor, plug domain"/>
    <property type="match status" value="1"/>
</dbReference>
<protein>
    <recommendedName>
        <fullName evidence="1">Peptidase M56 domain-containing protein</fullName>
    </recommendedName>
</protein>
<evidence type="ECO:0000313" key="3">
    <source>
        <dbReference type="Proteomes" id="UP000321578"/>
    </source>
</evidence>
<dbReference type="OrthoDB" id="1522859at2"/>
<gene>
    <name evidence="2" type="ORF">ESY86_16660</name>
</gene>
<dbReference type="PANTHER" id="PTHR34978">
    <property type="entry name" value="POSSIBLE SENSOR-TRANSDUCER PROTEIN BLAR"/>
    <property type="match status" value="1"/>
</dbReference>
<dbReference type="InterPro" id="IPR037066">
    <property type="entry name" value="Plug_dom_sf"/>
</dbReference>
<reference evidence="2 3" key="1">
    <citation type="submission" date="2019-08" db="EMBL/GenBank/DDBJ databases">
        <title>Genomes of Subsaximicrobium wynnwilliamsii strains.</title>
        <authorList>
            <person name="Bowman J.P."/>
        </authorList>
    </citation>
    <scope>NUCLEOTIDE SEQUENCE [LARGE SCALE GENOMIC DNA]</scope>
    <source>
        <strain evidence="2 3">2-80-2</strain>
    </source>
</reference>
<name>A0A5C6ZCL5_9FLAO</name>
<keyword evidence="3" id="KW-1185">Reference proteome</keyword>
<dbReference type="InterPro" id="IPR008756">
    <property type="entry name" value="Peptidase_M56"/>
</dbReference>
<dbReference type="AlphaFoldDB" id="A0A5C6ZCL5"/>
<dbReference type="Pfam" id="PF05569">
    <property type="entry name" value="Peptidase_M56"/>
    <property type="match status" value="1"/>
</dbReference>
<dbReference type="InterPro" id="IPR052173">
    <property type="entry name" value="Beta-lactam_resp_regulator"/>
</dbReference>
<dbReference type="SUPFAM" id="SSF56935">
    <property type="entry name" value="Porins"/>
    <property type="match status" value="1"/>
</dbReference>
<dbReference type="Proteomes" id="UP000321578">
    <property type="component" value="Unassembled WGS sequence"/>
</dbReference>
<accession>A0A5C6ZCL5</accession>
<dbReference type="CDD" id="cd07341">
    <property type="entry name" value="M56_BlaR1_MecR1_like"/>
    <property type="match status" value="1"/>
</dbReference>
<evidence type="ECO:0000313" key="2">
    <source>
        <dbReference type="EMBL" id="TXD87525.1"/>
    </source>
</evidence>
<sequence length="589" mass="66869">MWLYISGIVFFFGKLCVELFSLRNLLNATQLKSNAGFKLLETSEAITPFSFFNRIVYNPEQFDSEELKHIINHEKVHVSQWHSLDLLIAQICCVLFWFNPFIWGYKRAIQQNLEFIADDVAQGTSEENKAYQTVLLKTCLQTNPFQLTNNFYTSLIKTRILMLHKSKSKRLHKLKLLVILPLLAGFVMSFNTEAIYVETSNPLENPKTRSSLLQDRLTVTFTQDAEESYFAQAKASLAKKGITFTYKDINRNGSNEITAIHVTFKSKTQTTEYKVNGNEPIQPFIFESGADTFKARTLVKGQDIMYDILTDQYNKPITSDSSAVTKAANNTNFIVKEIAKTPTDTTEAKKNEKNTIARPWVLGNTFKIKTVATSALNDSIVYNFSEGVSVTDNDKVISDIISTKTYKPQPLFIIDDKIVSLTEFKRIEPNDIEIMSILKDKATSIYGDKAKYGVIIIETKESHKSKMLAGNHRLNVAEKNANQRSVSLAKVEYIEHEDQLKTIEFIVTKTSSDPFLEKQKNDLKTYGIEAKFSKIKRNDAGEITSLKIALNDNKGRKSSSSWNEKDQAIPDIVMGKSKDDKMFIRAIGQ</sequence>
<organism evidence="2 3">
    <name type="scientific">Subsaximicrobium wynnwilliamsii</name>
    <dbReference type="NCBI Taxonomy" id="291179"/>
    <lineage>
        <taxon>Bacteria</taxon>
        <taxon>Pseudomonadati</taxon>
        <taxon>Bacteroidota</taxon>
        <taxon>Flavobacteriia</taxon>
        <taxon>Flavobacteriales</taxon>
        <taxon>Flavobacteriaceae</taxon>
        <taxon>Subsaximicrobium</taxon>
    </lineage>
</organism>
<dbReference type="EMBL" id="VORO01000023">
    <property type="protein sequence ID" value="TXD87525.1"/>
    <property type="molecule type" value="Genomic_DNA"/>
</dbReference>
<proteinExistence type="predicted"/>
<dbReference type="RefSeq" id="WP_147087780.1">
    <property type="nucleotide sequence ID" value="NZ_VORM01000025.1"/>
</dbReference>
<comment type="caution">
    <text evidence="2">The sequence shown here is derived from an EMBL/GenBank/DDBJ whole genome shotgun (WGS) entry which is preliminary data.</text>
</comment>